<dbReference type="EMBL" id="JBHMDG010000050">
    <property type="protein sequence ID" value="MFB9315823.1"/>
    <property type="molecule type" value="Genomic_DNA"/>
</dbReference>
<evidence type="ECO:0000256" key="1">
    <source>
        <dbReference type="SAM" id="MobiDB-lite"/>
    </source>
</evidence>
<proteinExistence type="predicted"/>
<feature type="compositionally biased region" description="Basic and acidic residues" evidence="1">
    <location>
        <begin position="1"/>
        <end position="14"/>
    </location>
</feature>
<gene>
    <name evidence="2" type="ORF">ACFFRI_22465</name>
</gene>
<evidence type="ECO:0000313" key="3">
    <source>
        <dbReference type="Proteomes" id="UP001589750"/>
    </source>
</evidence>
<reference evidence="2 3" key="1">
    <citation type="submission" date="2024-09" db="EMBL/GenBank/DDBJ databases">
        <authorList>
            <person name="Sun Q."/>
            <person name="Mori K."/>
        </authorList>
    </citation>
    <scope>NUCLEOTIDE SEQUENCE [LARGE SCALE GENOMIC DNA]</scope>
    <source>
        <strain evidence="2 3">JCM 9626</strain>
    </source>
</reference>
<dbReference type="RefSeq" id="WP_140008874.1">
    <property type="nucleotide sequence ID" value="NZ_JBHMDG010000050.1"/>
</dbReference>
<sequence length="129" mass="14349">MAFDPDREWSRDDVPAGPYLHGSRKRYEPGDLLLTDVVSTMPGEEDDRTMCFATVVQDEALDWAYRRGIRHGGDALYVYEVDMEDPQVDVNAHRPGSLGPITSVMSPRGRVVRVVAEVAVSAYPHAFLG</sequence>
<accession>A0ABV5KI81</accession>
<evidence type="ECO:0000313" key="2">
    <source>
        <dbReference type="EMBL" id="MFB9315823.1"/>
    </source>
</evidence>
<comment type="caution">
    <text evidence="2">The sequence shown here is derived from an EMBL/GenBank/DDBJ whole genome shotgun (WGS) entry which is preliminary data.</text>
</comment>
<dbReference type="Proteomes" id="UP001589750">
    <property type="component" value="Unassembled WGS sequence"/>
</dbReference>
<organism evidence="2 3">
    <name type="scientific">Nocardioides plantarum</name>
    <dbReference type="NCBI Taxonomy" id="29299"/>
    <lineage>
        <taxon>Bacteria</taxon>
        <taxon>Bacillati</taxon>
        <taxon>Actinomycetota</taxon>
        <taxon>Actinomycetes</taxon>
        <taxon>Propionibacteriales</taxon>
        <taxon>Nocardioidaceae</taxon>
        <taxon>Nocardioides</taxon>
    </lineage>
</organism>
<protein>
    <submittedName>
        <fullName evidence="2">Uncharacterized protein</fullName>
    </submittedName>
</protein>
<name>A0ABV5KI81_9ACTN</name>
<feature type="region of interest" description="Disordered" evidence="1">
    <location>
        <begin position="1"/>
        <end position="23"/>
    </location>
</feature>
<keyword evidence="3" id="KW-1185">Reference proteome</keyword>